<reference evidence="2" key="1">
    <citation type="submission" date="2020-10" db="EMBL/GenBank/DDBJ databases">
        <authorList>
            <person name="Gilroy R."/>
        </authorList>
    </citation>
    <scope>NUCLEOTIDE SEQUENCE</scope>
    <source>
        <strain evidence="2">ChiHcec3-11533</strain>
    </source>
</reference>
<comment type="caution">
    <text evidence="2">The sequence shown here is derived from an EMBL/GenBank/DDBJ whole genome shotgun (WGS) entry which is preliminary data.</text>
</comment>
<dbReference type="EMBL" id="DVMU01000182">
    <property type="protein sequence ID" value="HIU34505.1"/>
    <property type="molecule type" value="Genomic_DNA"/>
</dbReference>
<feature type="transmembrane region" description="Helical" evidence="1">
    <location>
        <begin position="129"/>
        <end position="148"/>
    </location>
</feature>
<protein>
    <submittedName>
        <fullName evidence="2">Uncharacterized protein</fullName>
    </submittedName>
</protein>
<accession>A0A9D1IBT3</accession>
<evidence type="ECO:0000313" key="2">
    <source>
        <dbReference type="EMBL" id="HIU34505.1"/>
    </source>
</evidence>
<name>A0A9D1IBT3_9FIRM</name>
<gene>
    <name evidence="2" type="ORF">IAB02_08080</name>
</gene>
<organism evidence="2 3">
    <name type="scientific">Candidatus Pullichristensenella excrementigallinarum</name>
    <dbReference type="NCBI Taxonomy" id="2840907"/>
    <lineage>
        <taxon>Bacteria</taxon>
        <taxon>Bacillati</taxon>
        <taxon>Bacillota</taxon>
        <taxon>Clostridia</taxon>
        <taxon>Candidatus Pullichristensenella</taxon>
    </lineage>
</organism>
<keyword evidence="1" id="KW-0812">Transmembrane</keyword>
<sequence>MSQEYNTAPNATLPMGWHKFLIYFSLWASALFCVVTGIMTFSGSHYGGYAQEMYAIFGGMRAVDIAFGLIWIAIGAYAVLTRFALARFRKGASQKLTVLYGANVAANVLYMILASSVIGVSLWGEMDGSSYSSLAVSIVMIFVNRAYYAKRASMFAE</sequence>
<feature type="transmembrane region" description="Helical" evidence="1">
    <location>
        <begin position="62"/>
        <end position="85"/>
    </location>
</feature>
<reference evidence="2" key="2">
    <citation type="journal article" date="2021" name="PeerJ">
        <title>Extensive microbial diversity within the chicken gut microbiome revealed by metagenomics and culture.</title>
        <authorList>
            <person name="Gilroy R."/>
            <person name="Ravi A."/>
            <person name="Getino M."/>
            <person name="Pursley I."/>
            <person name="Horton D.L."/>
            <person name="Alikhan N.F."/>
            <person name="Baker D."/>
            <person name="Gharbi K."/>
            <person name="Hall N."/>
            <person name="Watson M."/>
            <person name="Adriaenssens E.M."/>
            <person name="Foster-Nyarko E."/>
            <person name="Jarju S."/>
            <person name="Secka A."/>
            <person name="Antonio M."/>
            <person name="Oren A."/>
            <person name="Chaudhuri R.R."/>
            <person name="La Ragione R."/>
            <person name="Hildebrand F."/>
            <person name="Pallen M.J."/>
        </authorList>
    </citation>
    <scope>NUCLEOTIDE SEQUENCE</scope>
    <source>
        <strain evidence="2">ChiHcec3-11533</strain>
    </source>
</reference>
<feature type="transmembrane region" description="Helical" evidence="1">
    <location>
        <begin position="20"/>
        <end position="42"/>
    </location>
</feature>
<evidence type="ECO:0000256" key="1">
    <source>
        <dbReference type="SAM" id="Phobius"/>
    </source>
</evidence>
<keyword evidence="1" id="KW-0472">Membrane</keyword>
<keyword evidence="1" id="KW-1133">Transmembrane helix</keyword>
<evidence type="ECO:0000313" key="3">
    <source>
        <dbReference type="Proteomes" id="UP000824072"/>
    </source>
</evidence>
<feature type="transmembrane region" description="Helical" evidence="1">
    <location>
        <begin position="97"/>
        <end position="123"/>
    </location>
</feature>
<dbReference type="AlphaFoldDB" id="A0A9D1IBT3"/>
<proteinExistence type="predicted"/>
<dbReference type="Proteomes" id="UP000824072">
    <property type="component" value="Unassembled WGS sequence"/>
</dbReference>